<evidence type="ECO:0000313" key="3">
    <source>
        <dbReference type="Proteomes" id="UP001498771"/>
    </source>
</evidence>
<dbReference type="Proteomes" id="UP001498771">
    <property type="component" value="Unassembled WGS sequence"/>
</dbReference>
<protein>
    <recommendedName>
        <fullName evidence="4">BZIP domain-containing protein</fullName>
    </recommendedName>
</protein>
<evidence type="ECO:0008006" key="4">
    <source>
        <dbReference type="Google" id="ProtNLM"/>
    </source>
</evidence>
<reference evidence="2 3" key="1">
    <citation type="submission" date="2024-03" db="EMBL/GenBank/DDBJ databases">
        <title>Genome-scale model development and genomic sequencing of the oleaginous clade Lipomyces.</title>
        <authorList>
            <consortium name="Lawrence Berkeley National Laboratory"/>
            <person name="Czajka J.J."/>
            <person name="Han Y."/>
            <person name="Kim J."/>
            <person name="Mondo S.J."/>
            <person name="Hofstad B.A."/>
            <person name="Robles A."/>
            <person name="Haridas S."/>
            <person name="Riley R."/>
            <person name="LaButti K."/>
            <person name="Pangilinan J."/>
            <person name="Andreopoulos W."/>
            <person name="Lipzen A."/>
            <person name="Yan J."/>
            <person name="Wang M."/>
            <person name="Ng V."/>
            <person name="Grigoriev I.V."/>
            <person name="Spatafora J.W."/>
            <person name="Magnuson J.K."/>
            <person name="Baker S.E."/>
            <person name="Pomraning K.R."/>
        </authorList>
    </citation>
    <scope>NUCLEOTIDE SEQUENCE [LARGE SCALE GENOMIC DNA]</scope>
    <source>
        <strain evidence="2 3">Phaff 52-87</strain>
    </source>
</reference>
<dbReference type="GeneID" id="90036897"/>
<dbReference type="RefSeq" id="XP_064770307.1">
    <property type="nucleotide sequence ID" value="XM_064911385.1"/>
</dbReference>
<feature type="region of interest" description="Disordered" evidence="1">
    <location>
        <begin position="265"/>
        <end position="376"/>
    </location>
</feature>
<dbReference type="EMBL" id="JBBJBU010000001">
    <property type="protein sequence ID" value="KAK7207274.1"/>
    <property type="molecule type" value="Genomic_DNA"/>
</dbReference>
<name>A0ABR1FBP8_9ASCO</name>
<dbReference type="CDD" id="cd22881">
    <property type="entry name" value="Mdv1_N"/>
    <property type="match status" value="1"/>
</dbReference>
<feature type="compositionally biased region" description="Acidic residues" evidence="1">
    <location>
        <begin position="356"/>
        <end position="367"/>
    </location>
</feature>
<organism evidence="2 3">
    <name type="scientific">Myxozyma melibiosi</name>
    <dbReference type="NCBI Taxonomy" id="54550"/>
    <lineage>
        <taxon>Eukaryota</taxon>
        <taxon>Fungi</taxon>
        <taxon>Dikarya</taxon>
        <taxon>Ascomycota</taxon>
        <taxon>Saccharomycotina</taxon>
        <taxon>Lipomycetes</taxon>
        <taxon>Lipomycetales</taxon>
        <taxon>Lipomycetaceae</taxon>
        <taxon>Myxozyma</taxon>
    </lineage>
</organism>
<evidence type="ECO:0000256" key="1">
    <source>
        <dbReference type="SAM" id="MobiDB-lite"/>
    </source>
</evidence>
<dbReference type="Gene3D" id="6.10.280.220">
    <property type="match status" value="1"/>
</dbReference>
<gene>
    <name evidence="2" type="ORF">BZA70DRAFT_270891</name>
</gene>
<proteinExistence type="predicted"/>
<feature type="compositionally biased region" description="Low complexity" evidence="1">
    <location>
        <begin position="321"/>
        <end position="336"/>
    </location>
</feature>
<feature type="region of interest" description="Disordered" evidence="1">
    <location>
        <begin position="1"/>
        <end position="20"/>
    </location>
</feature>
<accession>A0ABR1FBP8</accession>
<keyword evidence="3" id="KW-1185">Reference proteome</keyword>
<comment type="caution">
    <text evidence="2">The sequence shown here is derived from an EMBL/GenBank/DDBJ whole genome shotgun (WGS) entry which is preliminary data.</text>
</comment>
<sequence>MASSSTSTVTAAPVSTSPPTTATEAVRASQAGISDSLFASAVTATNSNLARLSKTVAATSTALTSGANYGELTASSQYRSLMSELAPTLRKPAIQKRLFSFKGTAAAMARGRATTSIADGSGEGIMITKEMLQDLPDGGTRYSLIQGFNATLPEPSEKEKEQGKMVYVGKGKNKKMEPEESEPELTGIQRLVKSRQDAVRKMQRIEIRKAIVEQNVTEIDRRIEQLLAIKNRNMERLAKYEDQELEIENKIQVIDYRIELLQEEEQEERNKEAGESEEVVTAEKDEPEVLSHPPDTMSILLSDSLDRYSETLSLPSEPERASPAPAQSSPSPQSPDEQPRFPQDPLALFASVIQDDNYDSDSDSDEEQFARDMTESMQEAWVSSFMEWDRLTGE</sequence>
<evidence type="ECO:0000313" key="2">
    <source>
        <dbReference type="EMBL" id="KAK7207274.1"/>
    </source>
</evidence>